<accession>A0A834CH72</accession>
<sequence length="234" mass="26710">MDFIANLRKEKWIIEEKLRKLRIKPSSAGGEQSRAVTNRCVKNKGSKTEDDSEEEEDEGNDSEDQGDNDEEIVSELQREIRQKLFDSSHSLHSTMIGQDRFKRRYWILPQCGGIFVEGIESDHEEAEKKEGIQTDAQPDTIRVTDEPFIPDLTSDIYRLKSEFENKDVFLQKPEKFPTKLEAKSHPDSGVSGQSSHSPAFYPHPTSQMEGPPLLSPAQLQNFNWTEPQPSIHPS</sequence>
<comment type="subcellular location">
    <subcellularLocation>
        <location evidence="1">Nucleus</location>
    </subcellularLocation>
</comment>
<dbReference type="EMBL" id="WKFB01000321">
    <property type="protein sequence ID" value="KAF6726780.1"/>
    <property type="molecule type" value="Genomic_DNA"/>
</dbReference>
<dbReference type="PANTHER" id="PTHR45915:SF1">
    <property type="entry name" value="BROMODOMAIN ADJACENT TO ZINC FINGER DOMAIN PROTEIN 2B"/>
    <property type="match status" value="1"/>
</dbReference>
<dbReference type="InterPro" id="IPR028941">
    <property type="entry name" value="WHIM2_dom"/>
</dbReference>
<feature type="domain" description="WHIM2" evidence="4">
    <location>
        <begin position="93"/>
        <end position="122"/>
    </location>
</feature>
<comment type="caution">
    <text evidence="5">The sequence shown here is derived from an EMBL/GenBank/DDBJ whole genome shotgun (WGS) entry which is preliminary data.</text>
</comment>
<evidence type="ECO:0000256" key="2">
    <source>
        <dbReference type="ARBA" id="ARBA00023242"/>
    </source>
</evidence>
<evidence type="ECO:0000256" key="3">
    <source>
        <dbReference type="SAM" id="MobiDB-lite"/>
    </source>
</evidence>
<feature type="compositionally biased region" description="Acidic residues" evidence="3">
    <location>
        <begin position="50"/>
        <end position="73"/>
    </location>
</feature>
<dbReference type="PANTHER" id="PTHR45915">
    <property type="entry name" value="TRANSCRIPTION INTERMEDIARY FACTOR"/>
    <property type="match status" value="1"/>
</dbReference>
<evidence type="ECO:0000256" key="1">
    <source>
        <dbReference type="ARBA" id="ARBA00004123"/>
    </source>
</evidence>
<evidence type="ECO:0000313" key="5">
    <source>
        <dbReference type="EMBL" id="KAF6726780.1"/>
    </source>
</evidence>
<name>A0A834CH72_ORYME</name>
<protein>
    <submittedName>
        <fullName evidence="5">Bromodomain adjacent to zinc finger domain protein 2B</fullName>
    </submittedName>
</protein>
<feature type="region of interest" description="Disordered" evidence="3">
    <location>
        <begin position="177"/>
        <end position="234"/>
    </location>
</feature>
<dbReference type="GO" id="GO:0000785">
    <property type="term" value="C:chromatin"/>
    <property type="evidence" value="ECO:0007669"/>
    <property type="project" value="TreeGrafter"/>
</dbReference>
<dbReference type="Proteomes" id="UP000646548">
    <property type="component" value="Unassembled WGS sequence"/>
</dbReference>
<evidence type="ECO:0000259" key="4">
    <source>
        <dbReference type="Pfam" id="PF15613"/>
    </source>
</evidence>
<dbReference type="AlphaFoldDB" id="A0A834CH72"/>
<gene>
    <name evidence="5" type="ORF">FQA47_002091</name>
</gene>
<keyword evidence="2" id="KW-0539">Nucleus</keyword>
<organism evidence="5 6">
    <name type="scientific">Oryzias melastigma</name>
    <name type="common">Marine medaka</name>
    <dbReference type="NCBI Taxonomy" id="30732"/>
    <lineage>
        <taxon>Eukaryota</taxon>
        <taxon>Metazoa</taxon>
        <taxon>Chordata</taxon>
        <taxon>Craniata</taxon>
        <taxon>Vertebrata</taxon>
        <taxon>Euteleostomi</taxon>
        <taxon>Actinopterygii</taxon>
        <taxon>Neopterygii</taxon>
        <taxon>Teleostei</taxon>
        <taxon>Neoteleostei</taxon>
        <taxon>Acanthomorphata</taxon>
        <taxon>Ovalentaria</taxon>
        <taxon>Atherinomorphae</taxon>
        <taxon>Beloniformes</taxon>
        <taxon>Adrianichthyidae</taxon>
        <taxon>Oryziinae</taxon>
        <taxon>Oryzias</taxon>
    </lineage>
</organism>
<proteinExistence type="predicted"/>
<dbReference type="GO" id="GO:0005634">
    <property type="term" value="C:nucleus"/>
    <property type="evidence" value="ECO:0007669"/>
    <property type="project" value="UniProtKB-SubCell"/>
</dbReference>
<feature type="region of interest" description="Disordered" evidence="3">
    <location>
        <begin position="23"/>
        <end position="76"/>
    </location>
</feature>
<feature type="compositionally biased region" description="Basic and acidic residues" evidence="3">
    <location>
        <begin position="177"/>
        <end position="186"/>
    </location>
</feature>
<dbReference type="Pfam" id="PF15613">
    <property type="entry name" value="WSD"/>
    <property type="match status" value="1"/>
</dbReference>
<evidence type="ECO:0000313" key="6">
    <source>
        <dbReference type="Proteomes" id="UP000646548"/>
    </source>
</evidence>
<reference evidence="5" key="1">
    <citation type="journal article" name="BMC Genomics">
        <title>Long-read sequencing and de novo genome assembly of marine medaka (Oryzias melastigma).</title>
        <authorList>
            <person name="Liang P."/>
            <person name="Saqib H.S.A."/>
            <person name="Ni X."/>
            <person name="Shen Y."/>
        </authorList>
    </citation>
    <scope>NUCLEOTIDE SEQUENCE</scope>
    <source>
        <strain evidence="5">Bigg-433</strain>
    </source>
</reference>
<feature type="compositionally biased region" description="Polar residues" evidence="3">
    <location>
        <begin position="217"/>
        <end position="234"/>
    </location>
</feature>